<reference evidence="1" key="1">
    <citation type="journal article" date="2021" name="Proc. Natl. Acad. Sci. U.S.A.">
        <title>A Catalog of Tens of Thousands of Viruses from Human Metagenomes Reveals Hidden Associations with Chronic Diseases.</title>
        <authorList>
            <person name="Tisza M.J."/>
            <person name="Buck C.B."/>
        </authorList>
    </citation>
    <scope>NUCLEOTIDE SEQUENCE</scope>
    <source>
        <strain evidence="1">CtyhE26</strain>
    </source>
</reference>
<evidence type="ECO:0000313" key="1">
    <source>
        <dbReference type="EMBL" id="DAE24860.1"/>
    </source>
</evidence>
<sequence>MENELKPLVPLLCCDVPSVYSNKQSYYECLCYIGYKVNECIDAINGFTDAYKQYTDEKVSELKTYIDGLNRDIYNHITEVEANIRHDMDTRDNELDEKINKVQTNLLDKISTLNILIYDLNAETRAHIDTEVKKLYDYINDYVPNNMEVLNPVRGYRTSLNQALADMYDNLRYYALTCNEFDSLNLSCKEFDGLSINCTEFDLYGAKRFRVDSNLYMHDPFTGDYVFYQDVIYKLAELHFNDPITASEFDALLLTVTAFQSKALSAYTFDSNAKTALKL</sequence>
<accession>A0A8S5R1Q2</accession>
<name>A0A8S5R1Q2_9CAUD</name>
<dbReference type="EMBL" id="BK015786">
    <property type="protein sequence ID" value="DAE24860.1"/>
    <property type="molecule type" value="Genomic_DNA"/>
</dbReference>
<organism evidence="1">
    <name type="scientific">Podoviridae sp. ctyhE26</name>
    <dbReference type="NCBI Taxonomy" id="2826594"/>
    <lineage>
        <taxon>Viruses</taxon>
        <taxon>Duplodnaviria</taxon>
        <taxon>Heunggongvirae</taxon>
        <taxon>Uroviricota</taxon>
        <taxon>Caudoviricetes</taxon>
    </lineage>
</organism>
<protein>
    <submittedName>
        <fullName evidence="1">Uncharacterized protein</fullName>
    </submittedName>
</protein>
<proteinExistence type="predicted"/>